<evidence type="ECO:0000256" key="4">
    <source>
        <dbReference type="SAM" id="Phobius"/>
    </source>
</evidence>
<dbReference type="AlphaFoldDB" id="A0A6J8DSX5"/>
<dbReference type="Gene3D" id="2.60.120.740">
    <property type="match status" value="1"/>
</dbReference>
<keyword evidence="7" id="KW-0378">Hydrolase</keyword>
<dbReference type="OrthoDB" id="6137920at2759"/>
<feature type="transmembrane region" description="Helical" evidence="4">
    <location>
        <begin position="261"/>
        <end position="282"/>
    </location>
</feature>
<dbReference type="EC" id="3.4.21.-" evidence="7"/>
<comment type="caution">
    <text evidence="2">Lacks conserved residue(s) required for the propagation of feature annotation.</text>
</comment>
<evidence type="ECO:0000313" key="8">
    <source>
        <dbReference type="Proteomes" id="UP000507470"/>
    </source>
</evidence>
<protein>
    <submittedName>
        <fullName evidence="7">PRSS12</fullName>
        <ecNumber evidence="7">3.4.21.-</ecNumber>
    </submittedName>
</protein>
<keyword evidence="5" id="KW-0732">Signal</keyword>
<evidence type="ECO:0000256" key="5">
    <source>
        <dbReference type="SAM" id="SignalP"/>
    </source>
</evidence>
<keyword evidence="4" id="KW-1133">Transmembrane helix</keyword>
<keyword evidence="4" id="KW-0812">Transmembrane</keyword>
<feature type="domain" description="SRCR" evidence="6">
    <location>
        <begin position="122"/>
        <end position="230"/>
    </location>
</feature>
<feature type="signal peptide" evidence="5">
    <location>
        <begin position="1"/>
        <end position="16"/>
    </location>
</feature>
<feature type="compositionally biased region" description="Basic and acidic residues" evidence="3">
    <location>
        <begin position="452"/>
        <end position="463"/>
    </location>
</feature>
<evidence type="ECO:0000256" key="2">
    <source>
        <dbReference type="PROSITE-ProRule" id="PRU00196"/>
    </source>
</evidence>
<dbReference type="PROSITE" id="PS50287">
    <property type="entry name" value="SRCR_2"/>
    <property type="match status" value="1"/>
</dbReference>
<proteinExistence type="predicted"/>
<keyword evidence="8" id="KW-1185">Reference proteome</keyword>
<dbReference type="GO" id="GO:0016020">
    <property type="term" value="C:membrane"/>
    <property type="evidence" value="ECO:0007669"/>
    <property type="project" value="InterPro"/>
</dbReference>
<evidence type="ECO:0000313" key="7">
    <source>
        <dbReference type="EMBL" id="CAC5410581.1"/>
    </source>
</evidence>
<organism evidence="7 8">
    <name type="scientific">Mytilus coruscus</name>
    <name type="common">Sea mussel</name>
    <dbReference type="NCBI Taxonomy" id="42192"/>
    <lineage>
        <taxon>Eukaryota</taxon>
        <taxon>Metazoa</taxon>
        <taxon>Spiralia</taxon>
        <taxon>Lophotrochozoa</taxon>
        <taxon>Mollusca</taxon>
        <taxon>Bivalvia</taxon>
        <taxon>Autobranchia</taxon>
        <taxon>Pteriomorphia</taxon>
        <taxon>Mytilida</taxon>
        <taxon>Mytiloidea</taxon>
        <taxon>Mytilidae</taxon>
        <taxon>Mytilinae</taxon>
        <taxon>Mytilus</taxon>
    </lineage>
</organism>
<evidence type="ECO:0000256" key="1">
    <source>
        <dbReference type="ARBA" id="ARBA00023157"/>
    </source>
</evidence>
<dbReference type="SUPFAM" id="SSF56487">
    <property type="entry name" value="SRCR-like"/>
    <property type="match status" value="1"/>
</dbReference>
<dbReference type="Proteomes" id="UP000507470">
    <property type="component" value="Unassembled WGS sequence"/>
</dbReference>
<dbReference type="InterPro" id="IPR043159">
    <property type="entry name" value="Lectin_gal-bd_sf"/>
</dbReference>
<name>A0A6J8DSX5_MYTCO</name>
<dbReference type="GO" id="GO:0016787">
    <property type="term" value="F:hydrolase activity"/>
    <property type="evidence" value="ECO:0007669"/>
    <property type="project" value="UniProtKB-KW"/>
</dbReference>
<feature type="region of interest" description="Disordered" evidence="3">
    <location>
        <begin position="452"/>
        <end position="498"/>
    </location>
</feature>
<evidence type="ECO:0000256" key="3">
    <source>
        <dbReference type="SAM" id="MobiDB-lite"/>
    </source>
</evidence>
<feature type="chain" id="PRO_5026664013" evidence="5">
    <location>
        <begin position="17"/>
        <end position="498"/>
    </location>
</feature>
<dbReference type="EMBL" id="CACVKT020007774">
    <property type="protein sequence ID" value="CAC5410581.1"/>
    <property type="molecule type" value="Genomic_DNA"/>
</dbReference>
<accession>A0A6J8DSX5</accession>
<keyword evidence="1 2" id="KW-1015">Disulfide bond</keyword>
<dbReference type="InterPro" id="IPR036772">
    <property type="entry name" value="SRCR-like_dom_sf"/>
</dbReference>
<feature type="disulfide bond" evidence="2">
    <location>
        <begin position="200"/>
        <end position="210"/>
    </location>
</feature>
<dbReference type="Gene3D" id="3.10.250.10">
    <property type="entry name" value="SRCR-like domain"/>
    <property type="match status" value="1"/>
</dbReference>
<gene>
    <name evidence="7" type="ORF">MCOR_43758</name>
</gene>
<feature type="compositionally biased region" description="Polar residues" evidence="3">
    <location>
        <begin position="472"/>
        <end position="484"/>
    </location>
</feature>
<dbReference type="InterPro" id="IPR001190">
    <property type="entry name" value="SRCR"/>
</dbReference>
<sequence length="498" mass="56441">MVKILIYFVCEILFLAEPIERLIVTLCEDSGQGNAKVSCPENKTISLKSILYGEFPCQDATNRKICHSNINTFFNDHCLEQNNCIIPIDVLSNNSCKRPPRRLKVYFECAHHELETTAIAALNITTNNDVELPYLILDTDHRVVIYQHSLKQNQYYICGSEWDDSDATVVCKSINSTWIGNATLVDKLLNIPTLPHSLHCGGLEADVFACNFTESETGCNETKVAGALCCQGTPGRCVTNLSSDDLPQVKSESLTLASIKVIMVSTLVFIIVAALVIIVIVCHRKRKTKNSKPCQIRQNTPANERMDSSDYNVINYNEMTDISIPKINENMNETHTTQHQTQHITTSIEQEDTICNKYESLSTNRNSVEHFYESDSIHTNQYESLTKQREMDKHTYESTEQALPQDIKTSMELDDNICKKYESLSTNRNSVEHTYESDSIHTNQYESLTKQRELDEHTYESTEHALPVSMEQELSQYQSFTNPPESDKNVYASTGSPQ</sequence>
<keyword evidence="4" id="KW-0472">Membrane</keyword>
<reference evidence="7 8" key="1">
    <citation type="submission" date="2020-06" db="EMBL/GenBank/DDBJ databases">
        <authorList>
            <person name="Li R."/>
            <person name="Bekaert M."/>
        </authorList>
    </citation>
    <scope>NUCLEOTIDE SEQUENCE [LARGE SCALE GENOMIC DNA]</scope>
    <source>
        <strain evidence="8">wild</strain>
    </source>
</reference>
<evidence type="ECO:0000259" key="6">
    <source>
        <dbReference type="PROSITE" id="PS50287"/>
    </source>
</evidence>